<protein>
    <submittedName>
        <fullName evidence="1">Uncharacterized protein</fullName>
    </submittedName>
</protein>
<dbReference type="Pfam" id="PF20181">
    <property type="entry name" value="DUF6544"/>
    <property type="match status" value="1"/>
</dbReference>
<proteinExistence type="predicted"/>
<gene>
    <name evidence="1" type="ORF">Tpal_1231</name>
</gene>
<dbReference type="EMBL" id="FJNE01000003">
    <property type="protein sequence ID" value="CZQ90229.1"/>
    <property type="molecule type" value="Genomic_DNA"/>
</dbReference>
<keyword evidence="2" id="KW-1185">Reference proteome</keyword>
<dbReference type="Proteomes" id="UP000242754">
    <property type="component" value="Unassembled WGS sequence"/>
</dbReference>
<evidence type="ECO:0000313" key="2">
    <source>
        <dbReference type="Proteomes" id="UP000242754"/>
    </source>
</evidence>
<reference evidence="1 2" key="1">
    <citation type="submission" date="2016-02" db="EMBL/GenBank/DDBJ databases">
        <authorList>
            <person name="Wen L."/>
            <person name="He K."/>
            <person name="Yang H."/>
        </authorList>
    </citation>
    <scope>NUCLEOTIDE SEQUENCE [LARGE SCALE GENOMIC DNA]</scope>
    <source>
        <strain evidence="1">Trichococcus palustris</strain>
    </source>
</reference>
<dbReference type="AlphaFoldDB" id="A0A143YJ41"/>
<dbReference type="RefSeq" id="WP_218149916.1">
    <property type="nucleotide sequence ID" value="NZ_FJNE01000003.1"/>
</dbReference>
<accession>A0A143YJ41</accession>
<organism evidence="1 2">
    <name type="scientific">Trichococcus palustris</name>
    <dbReference type="NCBI Taxonomy" id="140314"/>
    <lineage>
        <taxon>Bacteria</taxon>
        <taxon>Bacillati</taxon>
        <taxon>Bacillota</taxon>
        <taxon>Bacilli</taxon>
        <taxon>Lactobacillales</taxon>
        <taxon>Carnobacteriaceae</taxon>
        <taxon>Trichococcus</taxon>
    </lineage>
</organism>
<evidence type="ECO:0000313" key="1">
    <source>
        <dbReference type="EMBL" id="CZQ90229.1"/>
    </source>
</evidence>
<name>A0A143YJ41_9LACT</name>
<dbReference type="InterPro" id="IPR046674">
    <property type="entry name" value="DUF6544"/>
</dbReference>
<sequence length="289" mass="31986">MKKNSGSNRIRTVLGVLAVASAGTLVFFKSPYSKIKADFQKTAMDLVDVTAPSGDSFTETDLAGLPDPVKKYFDYCGFIGTRKMSYMKATFKDVPFKIGKNKPGLMIDYTQYNFVAQPDRIALIESSLYGIPFQGFDAFVDGAGSMKGVVAKVYTLFDQRGEAMDRSSLVTYLAECFMIPSVILQDFITWESIDAKHAKATIASGGISASGIFTFKENGEMLSFTTADREATEIDGTSQKVEWTAFCSGYRERGGIKRPTLLKAVWHYAEGDLIYFDGKDVCIEYDYEL</sequence>
<dbReference type="STRING" id="140314.SAMN04488076_11274"/>